<reference evidence="6" key="1">
    <citation type="submission" date="2025-08" db="UniProtKB">
        <authorList>
            <consortium name="RefSeq"/>
        </authorList>
    </citation>
    <scope>IDENTIFICATION</scope>
    <source>
        <tissue evidence="6">Entire body</tissue>
    </source>
</reference>
<dbReference type="KEGG" id="apln:108735407"/>
<feature type="repeat" description="ANK" evidence="3">
    <location>
        <begin position="148"/>
        <end position="180"/>
    </location>
</feature>
<sequence>MLKEDSEEASKRNSNPEALPNGIPQESDDIHLPNLINGPKKLSSSSWPDGSRKSAFQPYKQCVRTVLTNLQRGNTQAEPPIPQEKDVTFHTKAGQGEVTEANIKNEQDVDVYDSKGLTALHWAAAYGQIASVQLLVQHGAEIDKMSPDGETPLLLAANGGHHDVVRLLLNYGANVNHADDIGNTALMYAASGNHPHTCNELLLRGADITLTNNCNETAFDLAIAYNSNLVQAVIENYFLTMFE</sequence>
<evidence type="ECO:0000313" key="5">
    <source>
        <dbReference type="Proteomes" id="UP000192223"/>
    </source>
</evidence>
<dbReference type="SMART" id="SM00248">
    <property type="entry name" value="ANK"/>
    <property type="match status" value="3"/>
</dbReference>
<keyword evidence="2 3" id="KW-0040">ANK repeat</keyword>
<keyword evidence="1" id="KW-0677">Repeat</keyword>
<feature type="region of interest" description="Disordered" evidence="4">
    <location>
        <begin position="1"/>
        <end position="54"/>
    </location>
</feature>
<dbReference type="InParanoid" id="A0A1W4WS56"/>
<dbReference type="PROSITE" id="PS50088">
    <property type="entry name" value="ANK_REPEAT"/>
    <property type="match status" value="3"/>
</dbReference>
<dbReference type="GeneID" id="108735407"/>
<accession>A0A1W4WS56</accession>
<evidence type="ECO:0000256" key="4">
    <source>
        <dbReference type="SAM" id="MobiDB-lite"/>
    </source>
</evidence>
<organism evidence="5 6">
    <name type="scientific">Agrilus planipennis</name>
    <name type="common">Emerald ash borer</name>
    <name type="synonym">Agrilus marcopoli</name>
    <dbReference type="NCBI Taxonomy" id="224129"/>
    <lineage>
        <taxon>Eukaryota</taxon>
        <taxon>Metazoa</taxon>
        <taxon>Ecdysozoa</taxon>
        <taxon>Arthropoda</taxon>
        <taxon>Hexapoda</taxon>
        <taxon>Insecta</taxon>
        <taxon>Pterygota</taxon>
        <taxon>Neoptera</taxon>
        <taxon>Endopterygota</taxon>
        <taxon>Coleoptera</taxon>
        <taxon>Polyphaga</taxon>
        <taxon>Elateriformia</taxon>
        <taxon>Buprestoidea</taxon>
        <taxon>Buprestidae</taxon>
        <taxon>Agrilinae</taxon>
        <taxon>Agrilus</taxon>
    </lineage>
</organism>
<name>A0A1W4WS56_AGRPL</name>
<evidence type="ECO:0000256" key="3">
    <source>
        <dbReference type="PROSITE-ProRule" id="PRU00023"/>
    </source>
</evidence>
<dbReference type="OrthoDB" id="10251692at2759"/>
<dbReference type="RefSeq" id="XP_018322855.1">
    <property type="nucleotide sequence ID" value="XM_018467353.2"/>
</dbReference>
<feature type="compositionally biased region" description="Basic and acidic residues" evidence="4">
    <location>
        <begin position="1"/>
        <end position="11"/>
    </location>
</feature>
<dbReference type="SUPFAM" id="SSF48403">
    <property type="entry name" value="Ankyrin repeat"/>
    <property type="match status" value="1"/>
</dbReference>
<dbReference type="AlphaFoldDB" id="A0A1W4WS56"/>
<evidence type="ECO:0000256" key="1">
    <source>
        <dbReference type="ARBA" id="ARBA00022737"/>
    </source>
</evidence>
<evidence type="ECO:0000313" key="6">
    <source>
        <dbReference type="RefSeq" id="XP_018322855.1"/>
    </source>
</evidence>
<dbReference type="STRING" id="224129.A0A1W4WS56"/>
<dbReference type="InterPro" id="IPR002110">
    <property type="entry name" value="Ankyrin_rpt"/>
</dbReference>
<proteinExistence type="predicted"/>
<gene>
    <name evidence="6" type="primary">LOC108735407</name>
</gene>
<dbReference type="Gene3D" id="1.25.40.20">
    <property type="entry name" value="Ankyrin repeat-containing domain"/>
    <property type="match status" value="1"/>
</dbReference>
<dbReference type="PRINTS" id="PR01415">
    <property type="entry name" value="ANKYRIN"/>
</dbReference>
<dbReference type="PROSITE" id="PS50297">
    <property type="entry name" value="ANK_REP_REGION"/>
    <property type="match status" value="3"/>
</dbReference>
<dbReference type="InterPro" id="IPR036770">
    <property type="entry name" value="Ankyrin_rpt-contain_sf"/>
</dbReference>
<dbReference type="Proteomes" id="UP000192223">
    <property type="component" value="Unplaced"/>
</dbReference>
<dbReference type="InterPro" id="IPR050776">
    <property type="entry name" value="Ank_Repeat/CDKN_Inhibitor"/>
</dbReference>
<protein>
    <submittedName>
        <fullName evidence="6">Ankyrin repeat family A protein 2</fullName>
    </submittedName>
</protein>
<feature type="repeat" description="ANK" evidence="3">
    <location>
        <begin position="115"/>
        <end position="147"/>
    </location>
</feature>
<dbReference type="Pfam" id="PF12796">
    <property type="entry name" value="Ank_2"/>
    <property type="match status" value="1"/>
</dbReference>
<feature type="repeat" description="ANK" evidence="3">
    <location>
        <begin position="181"/>
        <end position="213"/>
    </location>
</feature>
<dbReference type="PANTHER" id="PTHR24201">
    <property type="entry name" value="ANK_REP_REGION DOMAIN-CONTAINING PROTEIN"/>
    <property type="match status" value="1"/>
</dbReference>
<keyword evidence="5" id="KW-1185">Reference proteome</keyword>
<evidence type="ECO:0000256" key="2">
    <source>
        <dbReference type="ARBA" id="ARBA00023043"/>
    </source>
</evidence>